<dbReference type="AlphaFoldDB" id="A0A4U3MCA3"/>
<evidence type="ECO:0000313" key="2">
    <source>
        <dbReference type="EMBL" id="TKK85256.1"/>
    </source>
</evidence>
<comment type="caution">
    <text evidence="2">The sequence shown here is derived from an EMBL/GenBank/DDBJ whole genome shotgun (WGS) entry which is preliminary data.</text>
</comment>
<dbReference type="EMBL" id="SZQA01000029">
    <property type="protein sequence ID" value="TKK85256.1"/>
    <property type="molecule type" value="Genomic_DNA"/>
</dbReference>
<dbReference type="RefSeq" id="WP_137249820.1">
    <property type="nucleotide sequence ID" value="NZ_SZQA01000029.1"/>
</dbReference>
<dbReference type="Proteomes" id="UP000308705">
    <property type="component" value="Unassembled WGS sequence"/>
</dbReference>
<keyword evidence="1" id="KW-0732">Signal</keyword>
<feature type="signal peptide" evidence="1">
    <location>
        <begin position="1"/>
        <end position="38"/>
    </location>
</feature>
<keyword evidence="3" id="KW-1185">Reference proteome</keyword>
<proteinExistence type="predicted"/>
<sequence>MSGELVKMRRRSRSLRRLSAVIALIVVSVLATPQAAHAQSWQRPVKDYKWHCKTLMLDWRLTMAACTVINGTLAQAVGVVTSHTDGWLSVQASVWAYSRGAMVPDSSAWCNWAHLGPRGESACYGPTFSLPCGVNVQGYATMGYRNTTEPEVPLFDDVYAPTNPMCITT</sequence>
<gene>
    <name evidence="2" type="ORF">FDA94_26670</name>
</gene>
<reference evidence="2 3" key="1">
    <citation type="submission" date="2019-04" db="EMBL/GenBank/DDBJ databases">
        <title>Herbidospora sp. NEAU-GS14.nov., a novel actinomycete isolated from soil.</title>
        <authorList>
            <person name="Han L."/>
        </authorList>
    </citation>
    <scope>NUCLEOTIDE SEQUENCE [LARGE SCALE GENOMIC DNA]</scope>
    <source>
        <strain evidence="2 3">NEAU-GS14</strain>
    </source>
</reference>
<evidence type="ECO:0000256" key="1">
    <source>
        <dbReference type="SAM" id="SignalP"/>
    </source>
</evidence>
<evidence type="ECO:0000313" key="3">
    <source>
        <dbReference type="Proteomes" id="UP000308705"/>
    </source>
</evidence>
<accession>A0A4U3MCA3</accession>
<dbReference type="OrthoDB" id="9951659at2"/>
<protein>
    <recommendedName>
        <fullName evidence="4">Secreted protein</fullName>
    </recommendedName>
</protein>
<name>A0A4U3MCA3_9ACTN</name>
<feature type="chain" id="PRO_5020864666" description="Secreted protein" evidence="1">
    <location>
        <begin position="39"/>
        <end position="169"/>
    </location>
</feature>
<organism evidence="2 3">
    <name type="scientific">Herbidospora galbida</name>
    <dbReference type="NCBI Taxonomy" id="2575442"/>
    <lineage>
        <taxon>Bacteria</taxon>
        <taxon>Bacillati</taxon>
        <taxon>Actinomycetota</taxon>
        <taxon>Actinomycetes</taxon>
        <taxon>Streptosporangiales</taxon>
        <taxon>Streptosporangiaceae</taxon>
        <taxon>Herbidospora</taxon>
    </lineage>
</organism>
<evidence type="ECO:0008006" key="4">
    <source>
        <dbReference type="Google" id="ProtNLM"/>
    </source>
</evidence>